<accession>A0A139HGH4</accession>
<dbReference type="OrthoDB" id="7457040at2759"/>
<gene>
    <name evidence="3" type="ORF">AC578_6358</name>
</gene>
<feature type="compositionally biased region" description="Basic and acidic residues" evidence="1">
    <location>
        <begin position="336"/>
        <end position="352"/>
    </location>
</feature>
<dbReference type="InterPro" id="IPR005605">
    <property type="entry name" value="Spo7"/>
</dbReference>
<reference evidence="3 4" key="1">
    <citation type="submission" date="2015-07" db="EMBL/GenBank/DDBJ databases">
        <title>Comparative genomics of the Sigatoka disease complex on banana suggests a link between parallel evolutionary changes in Pseudocercospora fijiensis and Pseudocercospora eumusae and increased virulence on the banana host.</title>
        <authorList>
            <person name="Chang T.-C."/>
            <person name="Salvucci A."/>
            <person name="Crous P.W."/>
            <person name="Stergiopoulos I."/>
        </authorList>
    </citation>
    <scope>NUCLEOTIDE SEQUENCE [LARGE SCALE GENOMIC DNA]</scope>
    <source>
        <strain evidence="3 4">CBS 114824</strain>
    </source>
</reference>
<organism evidence="3 4">
    <name type="scientific">Pseudocercospora eumusae</name>
    <dbReference type="NCBI Taxonomy" id="321146"/>
    <lineage>
        <taxon>Eukaryota</taxon>
        <taxon>Fungi</taxon>
        <taxon>Dikarya</taxon>
        <taxon>Ascomycota</taxon>
        <taxon>Pezizomycotina</taxon>
        <taxon>Dothideomycetes</taxon>
        <taxon>Dothideomycetidae</taxon>
        <taxon>Mycosphaerellales</taxon>
        <taxon>Mycosphaerellaceae</taxon>
        <taxon>Pseudocercospora</taxon>
    </lineage>
</organism>
<sequence>MSDPIDRIVKGAPPPDVSAEQLAANAKANAATTTPSVTAPIPPPAHSGTLHDPREAVPSSPPQIYLNLLILESSLRLQYISLRTRLRLHLILFTCLIAWITGFTYLLFFRPREDGSGVGGSVYWIVETSEKLALCSGIVTLILFWATGMYDRGVRWPRKFVSITNRGLRGFNLKVVVVRGGFLHEVMSWLAVLDMAGWFREAKVNFQFVPRDIESTGNKEPHHWNAHAAKHGILEEDIAPGGDVIRVLLLPKPFSPDFREGWDTYRMEYWDRENTRRSQLRAAVRIRRREVAKREGGWFWWTGWRGWNNVHFNPFSSRKTRRQLELDKLAIREKISHESLKQKKQQRRESSLRDGTASGTHSRSASVSRQNSRTSTPEPDSRPTAAAKEARTRRGSSASSASGRRPRKMLAAHEPSRLSATETLLYSHRDLGVPDAMSKRNSTISTGSSDSREGSFDARPYDESLRMQKIKQEPIFTSEIKQEPEED</sequence>
<dbReference type="PANTHER" id="PTHR28249:SF1">
    <property type="entry name" value="SPORULATION-SPECIFIC PROTEIN SPO7"/>
    <property type="match status" value="1"/>
</dbReference>
<keyword evidence="2" id="KW-0472">Membrane</keyword>
<feature type="compositionally biased region" description="Low complexity" evidence="1">
    <location>
        <begin position="23"/>
        <end position="34"/>
    </location>
</feature>
<dbReference type="GO" id="GO:0071595">
    <property type="term" value="C:Nem1-Spo7 phosphatase complex"/>
    <property type="evidence" value="ECO:0007669"/>
    <property type="project" value="TreeGrafter"/>
</dbReference>
<feature type="region of interest" description="Disordered" evidence="1">
    <location>
        <begin position="336"/>
        <end position="416"/>
    </location>
</feature>
<feature type="region of interest" description="Disordered" evidence="1">
    <location>
        <begin position="433"/>
        <end position="462"/>
    </location>
</feature>
<dbReference type="PANTHER" id="PTHR28249">
    <property type="entry name" value="SPORULATION-SPECIFIC PROTEIN SPO7"/>
    <property type="match status" value="1"/>
</dbReference>
<evidence type="ECO:0000313" key="4">
    <source>
        <dbReference type="Proteomes" id="UP000070133"/>
    </source>
</evidence>
<feature type="compositionally biased region" description="Polar residues" evidence="1">
    <location>
        <begin position="357"/>
        <end position="378"/>
    </location>
</feature>
<dbReference type="GO" id="GO:0006998">
    <property type="term" value="P:nuclear envelope organization"/>
    <property type="evidence" value="ECO:0007669"/>
    <property type="project" value="TreeGrafter"/>
</dbReference>
<keyword evidence="4" id="KW-1185">Reference proteome</keyword>
<evidence type="ECO:0000256" key="1">
    <source>
        <dbReference type="SAM" id="MobiDB-lite"/>
    </source>
</evidence>
<keyword evidence="2" id="KW-1133">Transmembrane helix</keyword>
<name>A0A139HGH4_9PEZI</name>
<feature type="compositionally biased region" description="Polar residues" evidence="1">
    <location>
        <begin position="439"/>
        <end position="449"/>
    </location>
</feature>
<dbReference type="Proteomes" id="UP000070133">
    <property type="component" value="Unassembled WGS sequence"/>
</dbReference>
<feature type="transmembrane region" description="Helical" evidence="2">
    <location>
        <begin position="86"/>
        <end position="108"/>
    </location>
</feature>
<dbReference type="Pfam" id="PF03907">
    <property type="entry name" value="Spo7"/>
    <property type="match status" value="1"/>
</dbReference>
<dbReference type="GO" id="GO:0004721">
    <property type="term" value="F:phosphoprotein phosphatase activity"/>
    <property type="evidence" value="ECO:0007669"/>
    <property type="project" value="TreeGrafter"/>
</dbReference>
<evidence type="ECO:0000256" key="2">
    <source>
        <dbReference type="SAM" id="Phobius"/>
    </source>
</evidence>
<keyword evidence="2" id="KW-0812">Transmembrane</keyword>
<feature type="compositionally biased region" description="Basic and acidic residues" evidence="1">
    <location>
        <begin position="450"/>
        <end position="462"/>
    </location>
</feature>
<dbReference type="STRING" id="321146.A0A139HGH4"/>
<proteinExistence type="predicted"/>
<dbReference type="GO" id="GO:0019888">
    <property type="term" value="F:protein phosphatase regulator activity"/>
    <property type="evidence" value="ECO:0007669"/>
    <property type="project" value="InterPro"/>
</dbReference>
<dbReference type="AlphaFoldDB" id="A0A139HGH4"/>
<dbReference type="EMBL" id="LFZN01000053">
    <property type="protein sequence ID" value="KXT01584.1"/>
    <property type="molecule type" value="Genomic_DNA"/>
</dbReference>
<evidence type="ECO:0008006" key="5">
    <source>
        <dbReference type="Google" id="ProtNLM"/>
    </source>
</evidence>
<comment type="caution">
    <text evidence="3">The sequence shown here is derived from an EMBL/GenBank/DDBJ whole genome shotgun (WGS) entry which is preliminary data.</text>
</comment>
<evidence type="ECO:0000313" key="3">
    <source>
        <dbReference type="EMBL" id="KXT01584.1"/>
    </source>
</evidence>
<feature type="region of interest" description="Disordered" evidence="1">
    <location>
        <begin position="23"/>
        <end position="54"/>
    </location>
</feature>
<protein>
    <recommendedName>
        <fullName evidence="5">Spo7-like protein</fullName>
    </recommendedName>
</protein>
<feature type="transmembrane region" description="Helical" evidence="2">
    <location>
        <begin position="131"/>
        <end position="150"/>
    </location>
</feature>